<keyword evidence="5 11" id="KW-0812">Transmembrane</keyword>
<dbReference type="AlphaFoldDB" id="A0A895YB64"/>
<comment type="subcellular location">
    <subcellularLocation>
        <location evidence="2">Cell membrane</location>
        <topology evidence="2">Multi-pass membrane protein</topology>
    </subcellularLocation>
</comment>
<keyword evidence="7 11" id="KW-1133">Transmembrane helix</keyword>
<keyword evidence="6 10" id="KW-1278">Translocase</keyword>
<dbReference type="KEGG" id="nhy:JQS43_18290"/>
<dbReference type="Proteomes" id="UP000662857">
    <property type="component" value="Chromosome"/>
</dbReference>
<keyword evidence="4 10" id="KW-1003">Cell membrane</keyword>
<evidence type="ECO:0000256" key="2">
    <source>
        <dbReference type="ARBA" id="ARBA00004651"/>
    </source>
</evidence>
<keyword evidence="13" id="KW-1185">Reference proteome</keyword>
<evidence type="ECO:0000313" key="13">
    <source>
        <dbReference type="Proteomes" id="UP000662857"/>
    </source>
</evidence>
<evidence type="ECO:0000313" key="12">
    <source>
        <dbReference type="EMBL" id="QSB13525.1"/>
    </source>
</evidence>
<evidence type="ECO:0000256" key="3">
    <source>
        <dbReference type="ARBA" id="ARBA00006870"/>
    </source>
</evidence>
<evidence type="ECO:0000256" key="11">
    <source>
        <dbReference type="SAM" id="Phobius"/>
    </source>
</evidence>
<dbReference type="PIRSF" id="PIRSF017385">
    <property type="entry name" value="CtaF"/>
    <property type="match status" value="1"/>
</dbReference>
<sequence length="141" mass="15586">MKTEWRIFGGIAAFLLATSGVYGWWTWYSLGYIEWIGTIALLLSFFLSIMVGTYFLVIARRIDLRPEDRPEAEISEGAGEVGFFSPGSYYPMGIALAASVTGIGVAFWMWWLMVAGGIAVIVATSGMLFEYQTGSRRTAVE</sequence>
<feature type="transmembrane region" description="Helical" evidence="11">
    <location>
        <begin position="33"/>
        <end position="57"/>
    </location>
</feature>
<feature type="transmembrane region" description="Helical" evidence="11">
    <location>
        <begin position="107"/>
        <end position="129"/>
    </location>
</feature>
<name>A0A895YB64_9ACTN</name>
<reference evidence="12" key="1">
    <citation type="submission" date="2021-02" db="EMBL/GenBank/DDBJ databases">
        <title>Natrosporangium hydrolyticum gen. nov., sp. nov, a haloalkaliphilic actinobacterium from a soda solonchak soil.</title>
        <authorList>
            <person name="Sorokin D.Y."/>
            <person name="Khijniak T.V."/>
            <person name="Zakharycheva A.P."/>
            <person name="Boueva O.V."/>
            <person name="Ariskina E.V."/>
            <person name="Hahnke R.L."/>
            <person name="Bunk B."/>
            <person name="Sproer C."/>
            <person name="Schumann P."/>
            <person name="Evtushenko L.I."/>
            <person name="Kublanov I.V."/>
        </authorList>
    </citation>
    <scope>NUCLEOTIDE SEQUENCE</scope>
    <source>
        <strain evidence="12">DSM 106523</strain>
    </source>
</reference>
<comment type="catalytic activity">
    <reaction evidence="9 10">
        <text>4 Fe(II)-[cytochrome c] + O2 + 8 H(+)(in) = 4 Fe(III)-[cytochrome c] + 2 H2O + 4 H(+)(out)</text>
        <dbReference type="Rhea" id="RHEA:11436"/>
        <dbReference type="Rhea" id="RHEA-COMP:10350"/>
        <dbReference type="Rhea" id="RHEA-COMP:14399"/>
        <dbReference type="ChEBI" id="CHEBI:15377"/>
        <dbReference type="ChEBI" id="CHEBI:15378"/>
        <dbReference type="ChEBI" id="CHEBI:15379"/>
        <dbReference type="ChEBI" id="CHEBI:29033"/>
        <dbReference type="ChEBI" id="CHEBI:29034"/>
        <dbReference type="EC" id="7.1.1.9"/>
    </reaction>
</comment>
<comment type="similarity">
    <text evidence="3 10">Belongs to the cytochrome c oxidase bacterial subunit CtaF family.</text>
</comment>
<evidence type="ECO:0000256" key="5">
    <source>
        <dbReference type="ARBA" id="ARBA00022692"/>
    </source>
</evidence>
<protein>
    <recommendedName>
        <fullName evidence="10">Cytochrome c oxidase polypeptide 4</fullName>
        <ecNumber evidence="10">7.1.1.9</ecNumber>
    </recommendedName>
    <alternativeName>
        <fullName evidence="10">Cytochrome aa3 subunit 4</fullName>
    </alternativeName>
    <alternativeName>
        <fullName evidence="10">Cytochrome c oxidase polypeptide IV</fullName>
    </alternativeName>
</protein>
<dbReference type="InterPro" id="IPR021050">
    <property type="entry name" value="Cyt_c_oxidase_su4_actinobac"/>
</dbReference>
<evidence type="ECO:0000256" key="9">
    <source>
        <dbReference type="ARBA" id="ARBA00047816"/>
    </source>
</evidence>
<evidence type="ECO:0000256" key="10">
    <source>
        <dbReference type="PIRNR" id="PIRNR017385"/>
    </source>
</evidence>
<evidence type="ECO:0000256" key="8">
    <source>
        <dbReference type="ARBA" id="ARBA00023136"/>
    </source>
</evidence>
<dbReference type="EMBL" id="CP070499">
    <property type="protein sequence ID" value="QSB13525.1"/>
    <property type="molecule type" value="Genomic_DNA"/>
</dbReference>
<keyword evidence="8 10" id="KW-0472">Membrane</keyword>
<gene>
    <name evidence="12" type="ORF">JQS43_18290</name>
</gene>
<evidence type="ECO:0000256" key="1">
    <source>
        <dbReference type="ARBA" id="ARBA00002536"/>
    </source>
</evidence>
<comment type="function">
    <text evidence="1 10">Part of cytochrome c oxidase, its function is unknown.</text>
</comment>
<evidence type="ECO:0000256" key="6">
    <source>
        <dbReference type="ARBA" id="ARBA00022967"/>
    </source>
</evidence>
<evidence type="ECO:0000256" key="7">
    <source>
        <dbReference type="ARBA" id="ARBA00022989"/>
    </source>
</evidence>
<dbReference type="Pfam" id="PF12270">
    <property type="entry name" value="Cyt_c_ox_IV"/>
    <property type="match status" value="1"/>
</dbReference>
<feature type="transmembrane region" description="Helical" evidence="11">
    <location>
        <begin position="78"/>
        <end position="101"/>
    </location>
</feature>
<organism evidence="12 13">
    <name type="scientific">Natronosporangium hydrolyticum</name>
    <dbReference type="NCBI Taxonomy" id="2811111"/>
    <lineage>
        <taxon>Bacteria</taxon>
        <taxon>Bacillati</taxon>
        <taxon>Actinomycetota</taxon>
        <taxon>Actinomycetes</taxon>
        <taxon>Micromonosporales</taxon>
        <taxon>Micromonosporaceae</taxon>
        <taxon>Natronosporangium</taxon>
    </lineage>
</organism>
<dbReference type="EC" id="7.1.1.9" evidence="10"/>
<dbReference type="GO" id="GO:0004129">
    <property type="term" value="F:cytochrome-c oxidase activity"/>
    <property type="evidence" value="ECO:0007669"/>
    <property type="project" value="UniProtKB-EC"/>
</dbReference>
<dbReference type="GO" id="GO:0022900">
    <property type="term" value="P:electron transport chain"/>
    <property type="evidence" value="ECO:0007669"/>
    <property type="project" value="InterPro"/>
</dbReference>
<evidence type="ECO:0000256" key="4">
    <source>
        <dbReference type="ARBA" id="ARBA00022475"/>
    </source>
</evidence>
<dbReference type="RefSeq" id="WP_239675621.1">
    <property type="nucleotide sequence ID" value="NZ_CP070499.1"/>
</dbReference>
<comment type="subunit">
    <text evidence="10">Associates with subunits I, II and III to form cytochrome c oxidase.</text>
</comment>
<dbReference type="GO" id="GO:0005886">
    <property type="term" value="C:plasma membrane"/>
    <property type="evidence" value="ECO:0007669"/>
    <property type="project" value="UniProtKB-SubCell"/>
</dbReference>
<accession>A0A895YB64</accession>
<proteinExistence type="inferred from homology"/>